<evidence type="ECO:0000256" key="2">
    <source>
        <dbReference type="SAM" id="MobiDB-lite"/>
    </source>
</evidence>
<dbReference type="PANTHER" id="PTHR48029:SF1">
    <property type="entry name" value="NUCLEOLAR PROTEIN 8"/>
    <property type="match status" value="1"/>
</dbReference>
<sequence>YKENHVKTQLFDSSGEDSDDEEEKDDERFELKTYYEGRYGEKLMRLQSRFGTDERFKMDARFLEDGSEDEEDT</sequence>
<dbReference type="GO" id="GO:0005730">
    <property type="term" value="C:nucleolus"/>
    <property type="evidence" value="ECO:0007669"/>
    <property type="project" value="TreeGrafter"/>
</dbReference>
<accession>A0A8J6E5M8</accession>
<dbReference type="EMBL" id="WNTK01037934">
    <property type="protein sequence ID" value="KAG9460827.1"/>
    <property type="molecule type" value="Genomic_DNA"/>
</dbReference>
<reference evidence="3" key="1">
    <citation type="thesis" date="2020" institute="ProQuest LLC" country="789 East Eisenhower Parkway, Ann Arbor, MI, USA">
        <title>Comparative Genomics and Chromosome Evolution.</title>
        <authorList>
            <person name="Mudd A.B."/>
        </authorList>
    </citation>
    <scope>NUCLEOTIDE SEQUENCE</scope>
    <source>
        <strain evidence="3">HN-11 Male</strain>
        <tissue evidence="3">Kidney and liver</tissue>
    </source>
</reference>
<feature type="non-terminal residue" evidence="3">
    <location>
        <position position="73"/>
    </location>
</feature>
<feature type="region of interest" description="Disordered" evidence="2">
    <location>
        <begin position="1"/>
        <end position="29"/>
    </location>
</feature>
<feature type="non-terminal residue" evidence="3">
    <location>
        <position position="1"/>
    </location>
</feature>
<feature type="compositionally biased region" description="Acidic residues" evidence="2">
    <location>
        <begin position="14"/>
        <end position="25"/>
    </location>
</feature>
<keyword evidence="4" id="KW-1185">Reference proteome</keyword>
<name>A0A8J6E5M8_ELECQ</name>
<comment type="caution">
    <text evidence="3">The sequence shown here is derived from an EMBL/GenBank/DDBJ whole genome shotgun (WGS) entry which is preliminary data.</text>
</comment>
<protein>
    <submittedName>
        <fullName evidence="3">Uncharacterized protein</fullName>
    </submittedName>
</protein>
<keyword evidence="1" id="KW-0694">RNA-binding</keyword>
<dbReference type="Proteomes" id="UP000770717">
    <property type="component" value="Unassembled WGS sequence"/>
</dbReference>
<dbReference type="OrthoDB" id="21643at2759"/>
<gene>
    <name evidence="3" type="ORF">GDO78_019295</name>
</gene>
<organism evidence="3 4">
    <name type="scientific">Eleutherodactylus coqui</name>
    <name type="common">Puerto Rican coqui</name>
    <dbReference type="NCBI Taxonomy" id="57060"/>
    <lineage>
        <taxon>Eukaryota</taxon>
        <taxon>Metazoa</taxon>
        <taxon>Chordata</taxon>
        <taxon>Craniata</taxon>
        <taxon>Vertebrata</taxon>
        <taxon>Euteleostomi</taxon>
        <taxon>Amphibia</taxon>
        <taxon>Batrachia</taxon>
        <taxon>Anura</taxon>
        <taxon>Neobatrachia</taxon>
        <taxon>Hyloidea</taxon>
        <taxon>Eleutherodactylidae</taxon>
        <taxon>Eleutherodactylinae</taxon>
        <taxon>Eleutherodactylus</taxon>
        <taxon>Eleutherodactylus</taxon>
    </lineage>
</organism>
<evidence type="ECO:0000256" key="1">
    <source>
        <dbReference type="ARBA" id="ARBA00022884"/>
    </source>
</evidence>
<dbReference type="AlphaFoldDB" id="A0A8J6E5M8"/>
<dbReference type="PANTHER" id="PTHR48029">
    <property type="entry name" value="NUCLEOLAR PROTEIN 8"/>
    <property type="match status" value="1"/>
</dbReference>
<dbReference type="GO" id="GO:1902570">
    <property type="term" value="P:protein localization to nucleolus"/>
    <property type="evidence" value="ECO:0007669"/>
    <property type="project" value="TreeGrafter"/>
</dbReference>
<proteinExistence type="predicted"/>
<evidence type="ECO:0000313" key="4">
    <source>
        <dbReference type="Proteomes" id="UP000770717"/>
    </source>
</evidence>
<dbReference type="GO" id="GO:0003723">
    <property type="term" value="F:RNA binding"/>
    <property type="evidence" value="ECO:0007669"/>
    <property type="project" value="UniProtKB-KW"/>
</dbReference>
<evidence type="ECO:0000313" key="3">
    <source>
        <dbReference type="EMBL" id="KAG9460827.1"/>
    </source>
</evidence>